<dbReference type="Proteomes" id="UP000183454">
    <property type="component" value="Unassembled WGS sequence"/>
</dbReference>
<organism evidence="3 4">
    <name type="scientific">Nitrosomonas communis</name>
    <dbReference type="NCBI Taxonomy" id="44574"/>
    <lineage>
        <taxon>Bacteria</taxon>
        <taxon>Pseudomonadati</taxon>
        <taxon>Pseudomonadota</taxon>
        <taxon>Betaproteobacteria</taxon>
        <taxon>Nitrosomonadales</taxon>
        <taxon>Nitrosomonadaceae</taxon>
        <taxon>Nitrosomonas</taxon>
    </lineage>
</organism>
<evidence type="ECO:0000313" key="3">
    <source>
        <dbReference type="EMBL" id="SDW01543.1"/>
    </source>
</evidence>
<dbReference type="EMBL" id="FNNH01000001">
    <property type="protein sequence ID" value="SDW01543.1"/>
    <property type="molecule type" value="Genomic_DNA"/>
</dbReference>
<dbReference type="Pfam" id="PF01757">
    <property type="entry name" value="Acyl_transf_3"/>
    <property type="match status" value="1"/>
</dbReference>
<dbReference type="InterPro" id="IPR002656">
    <property type="entry name" value="Acyl_transf_3_dom"/>
</dbReference>
<name>A0A1H2Q361_9PROT</name>
<sequence length="154" mass="16986">MQAGSPRIPLIDVLKATSCLLIVSHHLAWYGPMSDYAYPLIPSLINWLREYGRIAVQVFFVTAGFLSAKKFAPEGISLITDPFHLIKRRYLRLVIPYLAALTLAIGCAALARAWMVHDSIPNPPKFFSAPCAYIFVAGSSQSGSALRRYLVCGD</sequence>
<keyword evidence="3" id="KW-0012">Acyltransferase</keyword>
<evidence type="ECO:0000313" key="4">
    <source>
        <dbReference type="Proteomes" id="UP000183454"/>
    </source>
</evidence>
<reference evidence="3 4" key="1">
    <citation type="submission" date="2016-10" db="EMBL/GenBank/DDBJ databases">
        <authorList>
            <person name="de Groot N.N."/>
        </authorList>
    </citation>
    <scope>NUCLEOTIDE SEQUENCE [LARGE SCALE GENOMIC DNA]</scope>
    <source>
        <strain evidence="3 4">Nm110</strain>
    </source>
</reference>
<dbReference type="AlphaFoldDB" id="A0A1H2Q361"/>
<proteinExistence type="predicted"/>
<keyword evidence="1" id="KW-0472">Membrane</keyword>
<dbReference type="GO" id="GO:0016747">
    <property type="term" value="F:acyltransferase activity, transferring groups other than amino-acyl groups"/>
    <property type="evidence" value="ECO:0007669"/>
    <property type="project" value="InterPro"/>
</dbReference>
<feature type="transmembrane region" description="Helical" evidence="1">
    <location>
        <begin position="93"/>
        <end position="115"/>
    </location>
</feature>
<keyword evidence="1" id="KW-1133">Transmembrane helix</keyword>
<keyword evidence="1" id="KW-0812">Transmembrane</keyword>
<evidence type="ECO:0000256" key="1">
    <source>
        <dbReference type="SAM" id="Phobius"/>
    </source>
</evidence>
<dbReference type="RefSeq" id="WP_244505678.1">
    <property type="nucleotide sequence ID" value="NZ_FNNH01000001.1"/>
</dbReference>
<protein>
    <submittedName>
        <fullName evidence="3">Acyltransferase family protein</fullName>
    </submittedName>
</protein>
<keyword evidence="3" id="KW-0808">Transferase</keyword>
<accession>A0A1H2Q361</accession>
<evidence type="ECO:0000259" key="2">
    <source>
        <dbReference type="Pfam" id="PF01757"/>
    </source>
</evidence>
<gene>
    <name evidence="3" type="ORF">SAMN05421882_1001212</name>
</gene>
<feature type="domain" description="Acyltransferase 3" evidence="2">
    <location>
        <begin position="11"/>
        <end position="114"/>
    </location>
</feature>